<evidence type="ECO:0000256" key="3">
    <source>
        <dbReference type="ARBA" id="ARBA00022781"/>
    </source>
</evidence>
<dbReference type="SUPFAM" id="SSF47928">
    <property type="entry name" value="N-terminal domain of the delta subunit of the F1F0-ATP synthase"/>
    <property type="match status" value="1"/>
</dbReference>
<protein>
    <recommendedName>
        <fullName evidence="7">ATP synthase subunit delta</fullName>
    </recommendedName>
    <alternativeName>
        <fullName evidence="7">ATP synthase F(1) sector subunit delta</fullName>
    </alternativeName>
    <alternativeName>
        <fullName evidence="7">F-type ATPase subunit delta</fullName>
        <shortName evidence="7">F-ATPase subunit delta</shortName>
    </alternativeName>
</protein>
<dbReference type="NCBIfam" id="TIGR01145">
    <property type="entry name" value="ATP_synt_delta"/>
    <property type="match status" value="1"/>
</dbReference>
<comment type="function">
    <text evidence="7">F(1)F(0) ATP synthase produces ATP from ADP in the presence of a proton or sodium gradient. F-type ATPases consist of two structural domains, F(1) containing the extramembraneous catalytic core and F(0) containing the membrane proton channel, linked together by a central stalk and a peripheral stalk. During catalysis, ATP synthesis in the catalytic domain of F(1) is coupled via a rotary mechanism of the central stalk subunits to proton translocation.</text>
</comment>
<dbReference type="NCBIfam" id="NF004402">
    <property type="entry name" value="PRK05758.2-2"/>
    <property type="match status" value="1"/>
</dbReference>
<gene>
    <name evidence="7" type="primary">atpH</name>
    <name evidence="8" type="ORF">BSZ36_02110</name>
</gene>
<organism evidence="8 9">
    <name type="scientific">Rubricoccus marinus</name>
    <dbReference type="NCBI Taxonomy" id="716817"/>
    <lineage>
        <taxon>Bacteria</taxon>
        <taxon>Pseudomonadati</taxon>
        <taxon>Rhodothermota</taxon>
        <taxon>Rhodothermia</taxon>
        <taxon>Rhodothermales</taxon>
        <taxon>Rubricoccaceae</taxon>
        <taxon>Rubricoccus</taxon>
    </lineage>
</organism>
<name>A0A259TW18_9BACT</name>
<keyword evidence="6 7" id="KW-0066">ATP synthesis</keyword>
<comment type="subcellular location">
    <subcellularLocation>
        <location evidence="7">Cell membrane</location>
        <topology evidence="7">Peripheral membrane protein</topology>
    </subcellularLocation>
    <subcellularLocation>
        <location evidence="1">Membrane</location>
    </subcellularLocation>
</comment>
<evidence type="ECO:0000256" key="5">
    <source>
        <dbReference type="ARBA" id="ARBA00023136"/>
    </source>
</evidence>
<keyword evidence="5 7" id="KW-0472">Membrane</keyword>
<dbReference type="Gene3D" id="1.10.520.20">
    <property type="entry name" value="N-terminal domain of the delta subunit of the F1F0-ATP synthase"/>
    <property type="match status" value="1"/>
</dbReference>
<keyword evidence="3 7" id="KW-0375">Hydrogen ion transport</keyword>
<dbReference type="InterPro" id="IPR026015">
    <property type="entry name" value="ATP_synth_OSCP/delta_N_sf"/>
</dbReference>
<keyword evidence="7" id="KW-1003">Cell membrane</keyword>
<keyword evidence="2 7" id="KW-0813">Transport</keyword>
<evidence type="ECO:0000256" key="7">
    <source>
        <dbReference type="HAMAP-Rule" id="MF_01416"/>
    </source>
</evidence>
<dbReference type="NCBIfam" id="NF004403">
    <property type="entry name" value="PRK05758.2-4"/>
    <property type="match status" value="1"/>
</dbReference>
<sequence length="183" mass="20477">MNPVARRYALALYEEAEAKGMVETIDSDVETLHSALDGSRDLAAVFASPIIAREKKDAVLQSLFGGKVNDLTMRFLRLMVEKQREELLPETVRTYAALRDERLNIVEATVKSAQPLAHDEADRLRQKLEAQAGKSVRVRMVVDPSLMGGLVVRMGDVVYDRSVSHQLKTMREQLLERAAVSLN</sequence>
<dbReference type="RefSeq" id="WP_094545507.1">
    <property type="nucleotide sequence ID" value="NZ_MQWB01000001.1"/>
</dbReference>
<dbReference type="Proteomes" id="UP000216446">
    <property type="component" value="Unassembled WGS sequence"/>
</dbReference>
<comment type="similarity">
    <text evidence="7">Belongs to the ATPase delta chain family.</text>
</comment>
<proteinExistence type="inferred from homology"/>
<reference evidence="8 9" key="1">
    <citation type="submission" date="2016-11" db="EMBL/GenBank/DDBJ databases">
        <title>Study of marine rhodopsin-containing bacteria.</title>
        <authorList>
            <person name="Yoshizawa S."/>
            <person name="Kumagai Y."/>
            <person name="Kogure K."/>
        </authorList>
    </citation>
    <scope>NUCLEOTIDE SEQUENCE [LARGE SCALE GENOMIC DNA]</scope>
    <source>
        <strain evidence="8 9">SG-29</strain>
    </source>
</reference>
<dbReference type="PRINTS" id="PR00125">
    <property type="entry name" value="ATPASEDELTA"/>
</dbReference>
<dbReference type="InParanoid" id="A0A259TW18"/>
<evidence type="ECO:0000256" key="6">
    <source>
        <dbReference type="ARBA" id="ARBA00023310"/>
    </source>
</evidence>
<dbReference type="Pfam" id="PF00213">
    <property type="entry name" value="OSCP"/>
    <property type="match status" value="1"/>
</dbReference>
<comment type="caution">
    <text evidence="8">The sequence shown here is derived from an EMBL/GenBank/DDBJ whole genome shotgun (WGS) entry which is preliminary data.</text>
</comment>
<accession>A0A259TW18</accession>
<dbReference type="PANTHER" id="PTHR11910">
    <property type="entry name" value="ATP SYNTHASE DELTA CHAIN"/>
    <property type="match status" value="1"/>
</dbReference>
<dbReference type="InterPro" id="IPR000711">
    <property type="entry name" value="ATPase_OSCP/dsu"/>
</dbReference>
<keyword evidence="7" id="KW-0139">CF(1)</keyword>
<dbReference type="FunCoup" id="A0A259TW18">
    <property type="interactions" value="370"/>
</dbReference>
<dbReference type="GO" id="GO:0046933">
    <property type="term" value="F:proton-transporting ATP synthase activity, rotational mechanism"/>
    <property type="evidence" value="ECO:0007669"/>
    <property type="project" value="UniProtKB-UniRule"/>
</dbReference>
<dbReference type="GO" id="GO:0045259">
    <property type="term" value="C:proton-transporting ATP synthase complex"/>
    <property type="evidence" value="ECO:0007669"/>
    <property type="project" value="UniProtKB-KW"/>
</dbReference>
<dbReference type="InterPro" id="IPR020781">
    <property type="entry name" value="ATPase_OSCP/d_CS"/>
</dbReference>
<dbReference type="OrthoDB" id="9802471at2"/>
<dbReference type="EMBL" id="MQWB01000001">
    <property type="protein sequence ID" value="OZC01886.1"/>
    <property type="molecule type" value="Genomic_DNA"/>
</dbReference>
<keyword evidence="9" id="KW-1185">Reference proteome</keyword>
<comment type="function">
    <text evidence="7">This protein is part of the stalk that links CF(0) to CF(1). It either transmits conformational changes from CF(0) to CF(1) or is implicated in proton conduction.</text>
</comment>
<dbReference type="GO" id="GO:0005886">
    <property type="term" value="C:plasma membrane"/>
    <property type="evidence" value="ECO:0007669"/>
    <property type="project" value="UniProtKB-SubCell"/>
</dbReference>
<evidence type="ECO:0000313" key="8">
    <source>
        <dbReference type="EMBL" id="OZC01886.1"/>
    </source>
</evidence>
<evidence type="ECO:0000256" key="2">
    <source>
        <dbReference type="ARBA" id="ARBA00022448"/>
    </source>
</evidence>
<evidence type="ECO:0000256" key="4">
    <source>
        <dbReference type="ARBA" id="ARBA00023065"/>
    </source>
</evidence>
<evidence type="ECO:0000313" key="9">
    <source>
        <dbReference type="Proteomes" id="UP000216446"/>
    </source>
</evidence>
<evidence type="ECO:0000256" key="1">
    <source>
        <dbReference type="ARBA" id="ARBA00004370"/>
    </source>
</evidence>
<dbReference type="PROSITE" id="PS00389">
    <property type="entry name" value="ATPASE_DELTA"/>
    <property type="match status" value="1"/>
</dbReference>
<dbReference type="AlphaFoldDB" id="A0A259TW18"/>
<keyword evidence="4 7" id="KW-0406">Ion transport</keyword>
<dbReference type="HAMAP" id="MF_01416">
    <property type="entry name" value="ATP_synth_delta_bact"/>
    <property type="match status" value="1"/>
</dbReference>